<accession>A0A9W7CH22</accession>
<keyword evidence="2" id="KW-1133">Transmembrane helix</keyword>
<feature type="transmembrane region" description="Helical" evidence="2">
    <location>
        <begin position="192"/>
        <end position="216"/>
    </location>
</feature>
<feature type="compositionally biased region" description="Low complexity" evidence="1">
    <location>
        <begin position="455"/>
        <end position="466"/>
    </location>
</feature>
<feature type="transmembrane region" description="Helical" evidence="2">
    <location>
        <begin position="143"/>
        <end position="161"/>
    </location>
</feature>
<protein>
    <submittedName>
        <fullName evidence="3">Uncharacterized protein</fullName>
    </submittedName>
</protein>
<feature type="transmembrane region" description="Helical" evidence="2">
    <location>
        <begin position="60"/>
        <end position="80"/>
    </location>
</feature>
<evidence type="ECO:0000313" key="4">
    <source>
        <dbReference type="Proteomes" id="UP001165082"/>
    </source>
</evidence>
<evidence type="ECO:0000256" key="1">
    <source>
        <dbReference type="SAM" id="MobiDB-lite"/>
    </source>
</evidence>
<keyword evidence="4" id="KW-1185">Reference proteome</keyword>
<dbReference type="OrthoDB" id="190073at2759"/>
<keyword evidence="2" id="KW-0812">Transmembrane</keyword>
<dbReference type="AlphaFoldDB" id="A0A9W7CH22"/>
<feature type="transmembrane region" description="Helical" evidence="2">
    <location>
        <begin position="12"/>
        <end position="31"/>
    </location>
</feature>
<gene>
    <name evidence="3" type="ORF">TrRE_jg4814</name>
</gene>
<comment type="caution">
    <text evidence="3">The sequence shown here is derived from an EMBL/GenBank/DDBJ whole genome shotgun (WGS) entry which is preliminary data.</text>
</comment>
<sequence>MTSGSSIRLPTQVGYALIGVGFGILGACQLFELHNIEIDDSSLFGYGCHEEESKPIMRGLLHLIASVVCMCTLLISYLMYGSTRHPSDFVMAFFSMQYFASAVYHRHRLFPSVVSTFTNVDIGWIACTIIGCSMMVRLKKLRHVLYCFSTFVGLCFLYELISHGIPEQRKISAGQWIEHLSFMKRGVEMKTFIYSLGFEPWVWVGLKAISGISFALIPFFSPTALNFSKYDRTKKILFSACFCSYLMAFVCFGLQTASRKGGFVITIPWHVKNVWGYHEDFHLILVVAHTFTSQMYDVMFKDTIVEGGTLEGMRRIVEKIEKDYQEDYVHFLNDNFGTIRSSFQSYRNNRSLTGLHIRSRLTSALNERLTLTTSNIDEIESLETLRNKINANLTELNTFINSRLSTFSGSGGSGGGASNGAHNNSKTTTNTSVRVNGGAKRSRSRTPKKTETPVKTSSQRKQSTRSSSRRRR</sequence>
<evidence type="ECO:0000256" key="2">
    <source>
        <dbReference type="SAM" id="Phobius"/>
    </source>
</evidence>
<keyword evidence="2" id="KW-0472">Membrane</keyword>
<feature type="transmembrane region" description="Helical" evidence="2">
    <location>
        <begin position="236"/>
        <end position="254"/>
    </location>
</feature>
<organism evidence="3 4">
    <name type="scientific">Triparma retinervis</name>
    <dbReference type="NCBI Taxonomy" id="2557542"/>
    <lineage>
        <taxon>Eukaryota</taxon>
        <taxon>Sar</taxon>
        <taxon>Stramenopiles</taxon>
        <taxon>Ochrophyta</taxon>
        <taxon>Bolidophyceae</taxon>
        <taxon>Parmales</taxon>
        <taxon>Triparmaceae</taxon>
        <taxon>Triparma</taxon>
    </lineage>
</organism>
<reference evidence="3" key="1">
    <citation type="submission" date="2022-07" db="EMBL/GenBank/DDBJ databases">
        <title>Genome analysis of Parmales, a sister group of diatoms, reveals the evolutionary specialization of diatoms from phago-mixotrophs to photoautotrophs.</title>
        <authorList>
            <person name="Ban H."/>
            <person name="Sato S."/>
            <person name="Yoshikawa S."/>
            <person name="Kazumasa Y."/>
            <person name="Nakamura Y."/>
            <person name="Ichinomiya M."/>
            <person name="Saitoh K."/>
            <person name="Sato N."/>
            <person name="Blanc-Mathieu R."/>
            <person name="Endo H."/>
            <person name="Kuwata A."/>
            <person name="Ogata H."/>
        </authorList>
    </citation>
    <scope>NUCLEOTIDE SEQUENCE</scope>
</reference>
<evidence type="ECO:0000313" key="3">
    <source>
        <dbReference type="EMBL" id="GMI05565.1"/>
    </source>
</evidence>
<dbReference type="EMBL" id="BRXZ01000120">
    <property type="protein sequence ID" value="GMI05565.1"/>
    <property type="molecule type" value="Genomic_DNA"/>
</dbReference>
<name>A0A9W7CH22_9STRA</name>
<proteinExistence type="predicted"/>
<feature type="compositionally biased region" description="Gly residues" evidence="1">
    <location>
        <begin position="409"/>
        <end position="418"/>
    </location>
</feature>
<feature type="region of interest" description="Disordered" evidence="1">
    <location>
        <begin position="408"/>
        <end position="472"/>
    </location>
</feature>
<dbReference type="Proteomes" id="UP001165082">
    <property type="component" value="Unassembled WGS sequence"/>
</dbReference>